<organism evidence="1 2">
    <name type="scientific">Tripterygium wilfordii</name>
    <name type="common">Thunder God vine</name>
    <dbReference type="NCBI Taxonomy" id="458696"/>
    <lineage>
        <taxon>Eukaryota</taxon>
        <taxon>Viridiplantae</taxon>
        <taxon>Streptophyta</taxon>
        <taxon>Embryophyta</taxon>
        <taxon>Tracheophyta</taxon>
        <taxon>Spermatophyta</taxon>
        <taxon>Magnoliopsida</taxon>
        <taxon>eudicotyledons</taxon>
        <taxon>Gunneridae</taxon>
        <taxon>Pentapetalae</taxon>
        <taxon>rosids</taxon>
        <taxon>fabids</taxon>
        <taxon>Celastrales</taxon>
        <taxon>Celastraceae</taxon>
        <taxon>Tripterygium</taxon>
    </lineage>
</organism>
<dbReference type="EMBL" id="JAAARO010000011">
    <property type="protein sequence ID" value="KAF5740319.1"/>
    <property type="molecule type" value="Genomic_DNA"/>
</dbReference>
<proteinExistence type="predicted"/>
<dbReference type="AlphaFoldDB" id="A0A7J7D252"/>
<dbReference type="InParanoid" id="A0A7J7D252"/>
<accession>A0A7J7D252</accession>
<sequence length="118" mass="13736">MKRNGEYKWMLVGKMGMQFKTLDSRPLWQQHGKILAELFEQSCKQHGNKFLLGTRKLISREVEVSADGRSFEKLHFGNYEWLIYGEAFISVCNFASGVAQLGRKREERATIFADTREE</sequence>
<dbReference type="Proteomes" id="UP000593562">
    <property type="component" value="Unassembled WGS sequence"/>
</dbReference>
<evidence type="ECO:0000313" key="1">
    <source>
        <dbReference type="EMBL" id="KAF5740319.1"/>
    </source>
</evidence>
<reference evidence="1 2" key="1">
    <citation type="journal article" date="2020" name="Nat. Commun.">
        <title>Genome of Tripterygium wilfordii and identification of cytochrome P450 involved in triptolide biosynthesis.</title>
        <authorList>
            <person name="Tu L."/>
            <person name="Su P."/>
            <person name="Zhang Z."/>
            <person name="Gao L."/>
            <person name="Wang J."/>
            <person name="Hu T."/>
            <person name="Zhou J."/>
            <person name="Zhang Y."/>
            <person name="Zhao Y."/>
            <person name="Liu Y."/>
            <person name="Song Y."/>
            <person name="Tong Y."/>
            <person name="Lu Y."/>
            <person name="Yang J."/>
            <person name="Xu C."/>
            <person name="Jia M."/>
            <person name="Peters R.J."/>
            <person name="Huang L."/>
            <person name="Gao W."/>
        </authorList>
    </citation>
    <scope>NUCLEOTIDE SEQUENCE [LARGE SCALE GENOMIC DNA]</scope>
    <source>
        <strain evidence="2">cv. XIE 37</strain>
        <tissue evidence="1">Leaf</tissue>
    </source>
</reference>
<gene>
    <name evidence="1" type="ORF">HS088_TW11G00386</name>
</gene>
<protein>
    <submittedName>
        <fullName evidence="1">Uncharacterized protein</fullName>
    </submittedName>
</protein>
<name>A0A7J7D252_TRIWF</name>
<evidence type="ECO:0000313" key="2">
    <source>
        <dbReference type="Proteomes" id="UP000593562"/>
    </source>
</evidence>
<comment type="caution">
    <text evidence="1">The sequence shown here is derived from an EMBL/GenBank/DDBJ whole genome shotgun (WGS) entry which is preliminary data.</text>
</comment>
<keyword evidence="2" id="KW-1185">Reference proteome</keyword>